<protein>
    <recommendedName>
        <fullName evidence="3">F-box domain-containing protein</fullName>
    </recommendedName>
</protein>
<reference evidence="1" key="1">
    <citation type="journal article" date="2020" name="Nat. Commun.">
        <title>Large-scale genome sequencing of mycorrhizal fungi provides insights into the early evolution of symbiotic traits.</title>
        <authorList>
            <person name="Miyauchi S."/>
            <person name="Kiss E."/>
            <person name="Kuo A."/>
            <person name="Drula E."/>
            <person name="Kohler A."/>
            <person name="Sanchez-Garcia M."/>
            <person name="Morin E."/>
            <person name="Andreopoulos B."/>
            <person name="Barry K.W."/>
            <person name="Bonito G."/>
            <person name="Buee M."/>
            <person name="Carver A."/>
            <person name="Chen C."/>
            <person name="Cichocki N."/>
            <person name="Clum A."/>
            <person name="Culley D."/>
            <person name="Crous P.W."/>
            <person name="Fauchery L."/>
            <person name="Girlanda M."/>
            <person name="Hayes R.D."/>
            <person name="Keri Z."/>
            <person name="LaButti K."/>
            <person name="Lipzen A."/>
            <person name="Lombard V."/>
            <person name="Magnuson J."/>
            <person name="Maillard F."/>
            <person name="Murat C."/>
            <person name="Nolan M."/>
            <person name="Ohm R.A."/>
            <person name="Pangilinan J."/>
            <person name="Pereira M.F."/>
            <person name="Perotto S."/>
            <person name="Peter M."/>
            <person name="Pfister S."/>
            <person name="Riley R."/>
            <person name="Sitrit Y."/>
            <person name="Stielow J.B."/>
            <person name="Szollosi G."/>
            <person name="Zifcakova L."/>
            <person name="Stursova M."/>
            <person name="Spatafora J.W."/>
            <person name="Tedersoo L."/>
            <person name="Vaario L.M."/>
            <person name="Yamada A."/>
            <person name="Yan M."/>
            <person name="Wang P."/>
            <person name="Xu J."/>
            <person name="Bruns T."/>
            <person name="Baldrian P."/>
            <person name="Vilgalys R."/>
            <person name="Dunand C."/>
            <person name="Henrissat B."/>
            <person name="Grigoriev I.V."/>
            <person name="Hibbett D."/>
            <person name="Nagy L.G."/>
            <person name="Martin F.M."/>
        </authorList>
    </citation>
    <scope>NUCLEOTIDE SEQUENCE</scope>
    <source>
        <strain evidence="1">UH-Tt-Lm1</strain>
    </source>
</reference>
<organism evidence="1 2">
    <name type="scientific">Thelephora terrestris</name>
    <dbReference type="NCBI Taxonomy" id="56493"/>
    <lineage>
        <taxon>Eukaryota</taxon>
        <taxon>Fungi</taxon>
        <taxon>Dikarya</taxon>
        <taxon>Basidiomycota</taxon>
        <taxon>Agaricomycotina</taxon>
        <taxon>Agaricomycetes</taxon>
        <taxon>Thelephorales</taxon>
        <taxon>Thelephoraceae</taxon>
        <taxon>Thelephora</taxon>
    </lineage>
</organism>
<reference evidence="1" key="2">
    <citation type="submission" date="2020-11" db="EMBL/GenBank/DDBJ databases">
        <authorList>
            <consortium name="DOE Joint Genome Institute"/>
            <person name="Kuo A."/>
            <person name="Miyauchi S."/>
            <person name="Kiss E."/>
            <person name="Drula E."/>
            <person name="Kohler A."/>
            <person name="Sanchez-Garcia M."/>
            <person name="Andreopoulos B."/>
            <person name="Barry K.W."/>
            <person name="Bonito G."/>
            <person name="Buee M."/>
            <person name="Carver A."/>
            <person name="Chen C."/>
            <person name="Cichocki N."/>
            <person name="Clum A."/>
            <person name="Culley D."/>
            <person name="Crous P.W."/>
            <person name="Fauchery L."/>
            <person name="Girlanda M."/>
            <person name="Hayes R."/>
            <person name="Keri Z."/>
            <person name="Labutti K."/>
            <person name="Lipzen A."/>
            <person name="Lombard V."/>
            <person name="Magnuson J."/>
            <person name="Maillard F."/>
            <person name="Morin E."/>
            <person name="Murat C."/>
            <person name="Nolan M."/>
            <person name="Ohm R."/>
            <person name="Pangilinan J."/>
            <person name="Pereira M."/>
            <person name="Perotto S."/>
            <person name="Peter M."/>
            <person name="Riley R."/>
            <person name="Sitrit Y."/>
            <person name="Stielow B."/>
            <person name="Szollosi G."/>
            <person name="Zifcakova L."/>
            <person name="Stursova M."/>
            <person name="Spatafora J.W."/>
            <person name="Tedersoo L."/>
            <person name="Vaario L.-M."/>
            <person name="Yamada A."/>
            <person name="Yan M."/>
            <person name="Wang P."/>
            <person name="Xu J."/>
            <person name="Bruns T."/>
            <person name="Baldrian P."/>
            <person name="Vilgalys R."/>
            <person name="Henrissat B."/>
            <person name="Grigoriev I.V."/>
            <person name="Hibbett D."/>
            <person name="Nagy L.G."/>
            <person name="Martin F.M."/>
        </authorList>
    </citation>
    <scope>NUCLEOTIDE SEQUENCE</scope>
    <source>
        <strain evidence="1">UH-Tt-Lm1</strain>
    </source>
</reference>
<dbReference type="InterPro" id="IPR036047">
    <property type="entry name" value="F-box-like_dom_sf"/>
</dbReference>
<dbReference type="OrthoDB" id="2921803at2759"/>
<feature type="non-terminal residue" evidence="1">
    <location>
        <position position="54"/>
    </location>
</feature>
<keyword evidence="2" id="KW-1185">Reference proteome</keyword>
<feature type="non-terminal residue" evidence="1">
    <location>
        <position position="1"/>
    </location>
</feature>
<evidence type="ECO:0000313" key="2">
    <source>
        <dbReference type="Proteomes" id="UP000736335"/>
    </source>
</evidence>
<evidence type="ECO:0008006" key="3">
    <source>
        <dbReference type="Google" id="ProtNLM"/>
    </source>
</evidence>
<sequence length="54" mass="6445">SRLPPEISDHVVDLLHDEPDALRMCCLVSKSWVPCAQKHLFHEVVFDYRRWLAW</sequence>
<comment type="caution">
    <text evidence="1">The sequence shown here is derived from an EMBL/GenBank/DDBJ whole genome shotgun (WGS) entry which is preliminary data.</text>
</comment>
<dbReference type="AlphaFoldDB" id="A0A9P6HKR5"/>
<gene>
    <name evidence="1" type="ORF">BJ322DRAFT_992451</name>
</gene>
<proteinExistence type="predicted"/>
<name>A0A9P6HKR5_9AGAM</name>
<accession>A0A9P6HKR5</accession>
<dbReference type="EMBL" id="WIUZ02000003">
    <property type="protein sequence ID" value="KAF9789308.1"/>
    <property type="molecule type" value="Genomic_DNA"/>
</dbReference>
<evidence type="ECO:0000313" key="1">
    <source>
        <dbReference type="EMBL" id="KAF9789308.1"/>
    </source>
</evidence>
<dbReference type="SUPFAM" id="SSF81383">
    <property type="entry name" value="F-box domain"/>
    <property type="match status" value="1"/>
</dbReference>
<dbReference type="Proteomes" id="UP000736335">
    <property type="component" value="Unassembled WGS sequence"/>
</dbReference>